<dbReference type="KEGG" id="cro:ROD_22281"/>
<evidence type="ECO:0000256" key="1">
    <source>
        <dbReference type="ARBA" id="ARBA00001771"/>
    </source>
</evidence>
<proteinExistence type="inferred from homology"/>
<dbReference type="InterPro" id="IPR029056">
    <property type="entry name" value="Ribokinase-like"/>
</dbReference>
<keyword evidence="7 11" id="KW-0418">Kinase</keyword>
<protein>
    <recommendedName>
        <fullName evidence="11">Hydroxyethylthiazole kinase</fullName>
        <ecNumber evidence="11">2.7.1.50</ecNumber>
    </recommendedName>
    <alternativeName>
        <fullName evidence="11">4-methyl-5-beta-hydroxyethylthiazole kinase</fullName>
        <shortName evidence="11">TH kinase</shortName>
        <shortName evidence="11">Thz kinase</shortName>
    </alternativeName>
</protein>
<evidence type="ECO:0000256" key="4">
    <source>
        <dbReference type="ARBA" id="ARBA00022679"/>
    </source>
</evidence>
<dbReference type="GO" id="GO:0005524">
    <property type="term" value="F:ATP binding"/>
    <property type="evidence" value="ECO:0007669"/>
    <property type="project" value="UniProtKB-UniRule"/>
</dbReference>
<dbReference type="STRING" id="637910.ROD_22281"/>
<keyword evidence="4 11" id="KW-0808">Transferase</keyword>
<evidence type="ECO:0000313" key="12">
    <source>
        <dbReference type="EMBL" id="CBG88977.1"/>
    </source>
</evidence>
<comment type="pathway">
    <text evidence="3 11">Cofactor biosynthesis; thiamine diphosphate biosynthesis; 4-methyl-5-(2-phosphoethyl)-thiazole from 5-(2-hydroxyethyl)-4-methylthiazole: step 1/1.</text>
</comment>
<feature type="binding site" evidence="11">
    <location>
        <position position="61"/>
    </location>
    <ligand>
        <name>substrate</name>
    </ligand>
</feature>
<keyword evidence="9 11" id="KW-0460">Magnesium</keyword>
<dbReference type="GO" id="GO:0004417">
    <property type="term" value="F:hydroxyethylthiazole kinase activity"/>
    <property type="evidence" value="ECO:0007669"/>
    <property type="project" value="UniProtKB-UniRule"/>
</dbReference>
<dbReference type="HAMAP" id="MF_00228">
    <property type="entry name" value="Thz_kinase"/>
    <property type="match status" value="1"/>
</dbReference>
<dbReference type="SUPFAM" id="SSF53613">
    <property type="entry name" value="Ribokinase-like"/>
    <property type="match status" value="1"/>
</dbReference>
<evidence type="ECO:0000256" key="9">
    <source>
        <dbReference type="ARBA" id="ARBA00022842"/>
    </source>
</evidence>
<comment type="similarity">
    <text evidence="11">Belongs to the Thz kinase family.</text>
</comment>
<dbReference type="NCBIfam" id="TIGR00694">
    <property type="entry name" value="thiM"/>
    <property type="match status" value="1"/>
</dbReference>
<evidence type="ECO:0000256" key="5">
    <source>
        <dbReference type="ARBA" id="ARBA00022723"/>
    </source>
</evidence>
<sequence length="276" mass="28677">MSLLRAGRSLTMQPDLLNRTLAVRTLQQFRTLSPLIHCMTNDVVQSFTANTLLALGASPAMVIEPDEARQFASVASALLINVGTLTEARAMAMRGAVEQANSVNTPWALDPVAVGALDFRRRFCLALLALKPAAIRGNASEIMALAGVTAGGRGVDTTDAAAAALPAARQLAARTDAIIVVTGEVDYVTDGERVLTVAGGDPLMTRVVGTGSALSAVVAAACALPGNKIENIASACCWMKLAGQRATESCQGPGSFLPAFIDALYLLGTEVKHETD</sequence>
<dbReference type="CDD" id="cd01170">
    <property type="entry name" value="THZ_kinase"/>
    <property type="match status" value="1"/>
</dbReference>
<comment type="cofactor">
    <cofactor evidence="2 11">
        <name>Mg(2+)</name>
        <dbReference type="ChEBI" id="CHEBI:18420"/>
    </cofactor>
</comment>
<evidence type="ECO:0000256" key="6">
    <source>
        <dbReference type="ARBA" id="ARBA00022741"/>
    </source>
</evidence>
<keyword evidence="8 11" id="KW-0067">ATP-binding</keyword>
<dbReference type="FunFam" id="3.40.1190.20:FF:000015">
    <property type="entry name" value="Hydroxyethylthiazole kinase"/>
    <property type="match status" value="1"/>
</dbReference>
<dbReference type="GO" id="GO:0036172">
    <property type="term" value="P:thiamine salvage"/>
    <property type="evidence" value="ECO:0007669"/>
    <property type="project" value="UniProtKB-ARBA"/>
</dbReference>
<evidence type="ECO:0000256" key="8">
    <source>
        <dbReference type="ARBA" id="ARBA00022840"/>
    </source>
</evidence>
<comment type="catalytic activity">
    <reaction evidence="1 11">
        <text>5-(2-hydroxyethyl)-4-methylthiazole + ATP = 4-methyl-5-(2-phosphooxyethyl)-thiazole + ADP + H(+)</text>
        <dbReference type="Rhea" id="RHEA:24212"/>
        <dbReference type="ChEBI" id="CHEBI:15378"/>
        <dbReference type="ChEBI" id="CHEBI:17957"/>
        <dbReference type="ChEBI" id="CHEBI:30616"/>
        <dbReference type="ChEBI" id="CHEBI:58296"/>
        <dbReference type="ChEBI" id="CHEBI:456216"/>
        <dbReference type="EC" id="2.7.1.50"/>
    </reaction>
</comment>
<feature type="binding site" evidence="11">
    <location>
        <position position="209"/>
    </location>
    <ligand>
        <name>substrate</name>
    </ligand>
</feature>
<keyword evidence="13" id="KW-1185">Reference proteome</keyword>
<dbReference type="HOGENOM" id="CLU_019943_0_1_6"/>
<dbReference type="UniPathway" id="UPA00060">
    <property type="reaction ID" value="UER00139"/>
</dbReference>
<dbReference type="GO" id="GO:0000287">
    <property type="term" value="F:magnesium ion binding"/>
    <property type="evidence" value="ECO:0007669"/>
    <property type="project" value="UniProtKB-UniRule"/>
</dbReference>
<evidence type="ECO:0000313" key="13">
    <source>
        <dbReference type="Proteomes" id="UP000001889"/>
    </source>
</evidence>
<evidence type="ECO:0000256" key="2">
    <source>
        <dbReference type="ARBA" id="ARBA00001946"/>
    </source>
</evidence>
<evidence type="ECO:0000256" key="3">
    <source>
        <dbReference type="ARBA" id="ARBA00004868"/>
    </source>
</evidence>
<dbReference type="InterPro" id="IPR000417">
    <property type="entry name" value="Hyethyz_kinase"/>
</dbReference>
<keyword evidence="6 11" id="KW-0547">Nucleotide-binding</keyword>
<evidence type="ECO:0000256" key="11">
    <source>
        <dbReference type="HAMAP-Rule" id="MF_00228"/>
    </source>
</evidence>
<dbReference type="EC" id="2.7.1.50" evidence="11"/>
<evidence type="ECO:0000256" key="10">
    <source>
        <dbReference type="ARBA" id="ARBA00022977"/>
    </source>
</evidence>
<evidence type="ECO:0000256" key="7">
    <source>
        <dbReference type="ARBA" id="ARBA00022777"/>
    </source>
</evidence>
<dbReference type="EMBL" id="FN543502">
    <property type="protein sequence ID" value="CBG88977.1"/>
    <property type="molecule type" value="Genomic_DNA"/>
</dbReference>
<comment type="function">
    <text evidence="11">Catalyzes the phosphorylation of the hydroxyl group of 4-methyl-5-beta-hydroxyethylthiazole (THZ).</text>
</comment>
<keyword evidence="5 11" id="KW-0479">Metal-binding</keyword>
<dbReference type="PIRSF" id="PIRSF000513">
    <property type="entry name" value="Thz_kinase"/>
    <property type="match status" value="1"/>
</dbReference>
<dbReference type="AlphaFoldDB" id="D2TQP5"/>
<feature type="binding site" evidence="11">
    <location>
        <position position="182"/>
    </location>
    <ligand>
        <name>ATP</name>
        <dbReference type="ChEBI" id="CHEBI:30616"/>
    </ligand>
</feature>
<dbReference type="PRINTS" id="PR01099">
    <property type="entry name" value="HYETHTZKNASE"/>
</dbReference>
<dbReference type="GO" id="GO:0009229">
    <property type="term" value="P:thiamine diphosphate biosynthetic process"/>
    <property type="evidence" value="ECO:0007669"/>
    <property type="project" value="UniProtKB-UniRule"/>
</dbReference>
<dbReference type="Proteomes" id="UP000001889">
    <property type="component" value="Chromosome"/>
</dbReference>
<reference evidence="12 13" key="1">
    <citation type="journal article" date="2010" name="J. Bacteriol.">
        <title>The Citrobacter rodentium genome sequence reveals convergent evolution with human pathogenic Escherichia coli.</title>
        <authorList>
            <person name="Petty N.K."/>
            <person name="Bulgin R."/>
            <person name="Crepin V.F."/>
            <person name="Cerdeno-Tarraga A.M."/>
            <person name="Schroeder G.N."/>
            <person name="Quail M.A."/>
            <person name="Lennard N."/>
            <person name="Corton C."/>
            <person name="Barron A."/>
            <person name="Clark L."/>
            <person name="Toribio A.L."/>
            <person name="Parkhill J."/>
            <person name="Dougan G."/>
            <person name="Frankel G."/>
            <person name="Thomson N.R."/>
        </authorList>
    </citation>
    <scope>NUCLEOTIDE SEQUENCE [LARGE SCALE GENOMIC DNA]</scope>
    <source>
        <strain evidence="12 13">ICC168</strain>
    </source>
</reference>
<gene>
    <name evidence="11 12" type="primary">thiM</name>
    <name evidence="12" type="ordered locus">ROD_22281</name>
</gene>
<keyword evidence="10 11" id="KW-0784">Thiamine biosynthesis</keyword>
<feature type="binding site" evidence="11">
    <location>
        <position position="136"/>
    </location>
    <ligand>
        <name>ATP</name>
        <dbReference type="ChEBI" id="CHEBI:30616"/>
    </ligand>
</feature>
<dbReference type="Gene3D" id="3.40.1190.20">
    <property type="match status" value="1"/>
</dbReference>
<dbReference type="NCBIfam" id="NF006830">
    <property type="entry name" value="PRK09355.1"/>
    <property type="match status" value="1"/>
</dbReference>
<accession>D2TQP5</accession>
<dbReference type="Pfam" id="PF02110">
    <property type="entry name" value="HK"/>
    <property type="match status" value="1"/>
</dbReference>
<name>D2TQP5_CITRI</name>
<dbReference type="eggNOG" id="COG2145">
    <property type="taxonomic scope" value="Bacteria"/>
</dbReference>
<organism evidence="12 13">
    <name type="scientific">Citrobacter rodentium (strain ICC168)</name>
    <name type="common">Citrobacter freundii biotype 4280</name>
    <dbReference type="NCBI Taxonomy" id="637910"/>
    <lineage>
        <taxon>Bacteria</taxon>
        <taxon>Pseudomonadati</taxon>
        <taxon>Pseudomonadota</taxon>
        <taxon>Gammaproteobacteria</taxon>
        <taxon>Enterobacterales</taxon>
        <taxon>Enterobacteriaceae</taxon>
        <taxon>Citrobacter</taxon>
    </lineage>
</organism>